<dbReference type="InterPro" id="IPR008928">
    <property type="entry name" value="6-hairpin_glycosidase_sf"/>
</dbReference>
<dbReference type="EMBL" id="JBHSBH010000015">
    <property type="protein sequence ID" value="MFC3998943.1"/>
    <property type="molecule type" value="Genomic_DNA"/>
</dbReference>
<keyword evidence="9" id="KW-1185">Reference proteome</keyword>
<dbReference type="PIRSF" id="PIRSF010631">
    <property type="entry name" value="A-rhamnsds"/>
    <property type="match status" value="1"/>
</dbReference>
<dbReference type="InterPro" id="IPR016007">
    <property type="entry name" value="Alpha_rhamnosid"/>
</dbReference>
<dbReference type="EC" id="3.2.1.40" evidence="2"/>
<dbReference type="InterPro" id="IPR013783">
    <property type="entry name" value="Ig-like_fold"/>
</dbReference>
<sequence>MTATTSTAVRCSAPAVEHHREPFGIGEAAPRLSWRVHDAPAGWVQAGYEIEVADTDGGAPATTRVESAEQVLVPWPAAPLTSRARRTVRVRVRGAEGPPSPWSPPTVLETGLLDPADWTASVVAPDWDETPGTDRRPPLLRGAFRLRGPVARARLYASAHGLYEAEINGHPVGDHAMAPGWTSYHHRLRYQTHDVTALLREGDNAIGAWLGDGWYRGRLGFHGGTADLYGTEIGLLAQLEVVYADGGTETFGTGTAWRAAHGPILLSGIYDGESYDARAEQRGWSSPGFDDAGWQPVRTLPRDPATLAAPTGPPVRCTEEVRPVAVWTAPSGATLVDFGQNLVGRLRITVRGDAGRTVRLRHAEVLQDGELYTRPLRGAAATDAYTLRGDGAETWEPRFTFHGFRYAEITGWPGEVHPDDVTARVLHTDMARTGWFATSDPELDRLHDNVVWSMRGNFLDLPTDCPQRDERLGWTGDIQVFAPTASFLFDSAGMLASWLRDVADEQLPDGTVPVYVPVVPGGEWTSPAPPPVAVWGDVAVLTPWTLYERFGDRGLLRDQYASARAWVECVAGRAGAGRLWNTGMQLGDWLDPDAPPEDPAAAKSDRYLVATAYFARSAEVLARMAALVGEDRDHARYRDLSLEAAAAFAEAYLTDDGRTTDDAETSYALALVFGLVPEGLRQAAGDRLAEIVAAGGHHISTGFAGTPVISDALSSTGHDATAHALLAQRECPSWRYPVTQGATTVWERWDSLLPDGTVNPGEMTSFNHYALGAVADWLHRVVAGLSPAAPGYRTVLVRPRPGGGLTWARAVHDSPYGRIETAWRREGGRFTLDVVVPVGVTARVETPGGREEVVAHGRHRFTEPA</sequence>
<name>A0ABV8FWQ1_9ACTN</name>
<evidence type="ECO:0000259" key="6">
    <source>
        <dbReference type="Pfam" id="PF17389"/>
    </source>
</evidence>
<evidence type="ECO:0000259" key="7">
    <source>
        <dbReference type="Pfam" id="PF17390"/>
    </source>
</evidence>
<evidence type="ECO:0000256" key="3">
    <source>
        <dbReference type="ARBA" id="ARBA00022801"/>
    </source>
</evidence>
<dbReference type="Gene3D" id="2.60.420.10">
    <property type="entry name" value="Maltose phosphorylase, domain 3"/>
    <property type="match status" value="1"/>
</dbReference>
<feature type="domain" description="Alpha-L-rhamnosidase six-hairpin glycosidase" evidence="6">
    <location>
        <begin position="432"/>
        <end position="782"/>
    </location>
</feature>
<dbReference type="InterPro" id="IPR035396">
    <property type="entry name" value="Bac_rhamnosid6H"/>
</dbReference>
<dbReference type="InterPro" id="IPR008902">
    <property type="entry name" value="Rhamnosid_concanavalin"/>
</dbReference>
<evidence type="ECO:0000256" key="1">
    <source>
        <dbReference type="ARBA" id="ARBA00001445"/>
    </source>
</evidence>
<dbReference type="RefSeq" id="WP_378537114.1">
    <property type="nucleotide sequence ID" value="NZ_JBHSBH010000015.1"/>
</dbReference>
<dbReference type="Proteomes" id="UP001595847">
    <property type="component" value="Unassembled WGS sequence"/>
</dbReference>
<evidence type="ECO:0000313" key="9">
    <source>
        <dbReference type="Proteomes" id="UP001595847"/>
    </source>
</evidence>
<keyword evidence="3 8" id="KW-0378">Hydrolase</keyword>
<dbReference type="Pfam" id="PF25788">
    <property type="entry name" value="Ig_Rha78A_N"/>
    <property type="match status" value="1"/>
</dbReference>
<dbReference type="Gene3D" id="2.60.120.260">
    <property type="entry name" value="Galactose-binding domain-like"/>
    <property type="match status" value="2"/>
</dbReference>
<evidence type="ECO:0000259" key="5">
    <source>
        <dbReference type="Pfam" id="PF08531"/>
    </source>
</evidence>
<comment type="caution">
    <text evidence="8">The sequence shown here is derived from an EMBL/GenBank/DDBJ whole genome shotgun (WGS) entry which is preliminary data.</text>
</comment>
<dbReference type="PANTHER" id="PTHR33307">
    <property type="entry name" value="ALPHA-RHAMNOSIDASE (EUROFUNG)"/>
    <property type="match status" value="1"/>
</dbReference>
<feature type="domain" description="Alpha-L-rhamnosidase C-terminal" evidence="7">
    <location>
        <begin position="784"/>
        <end position="857"/>
    </location>
</feature>
<dbReference type="Pfam" id="PF17389">
    <property type="entry name" value="Bac_rhamnosid6H"/>
    <property type="match status" value="1"/>
</dbReference>
<gene>
    <name evidence="8" type="ORF">ACFOVU_23680</name>
</gene>
<comment type="catalytic activity">
    <reaction evidence="1">
        <text>Hydrolysis of terminal non-reducing alpha-L-rhamnose residues in alpha-L-rhamnosides.</text>
        <dbReference type="EC" id="3.2.1.40"/>
    </reaction>
</comment>
<dbReference type="PANTHER" id="PTHR33307:SF6">
    <property type="entry name" value="ALPHA-RHAMNOSIDASE (EUROFUNG)-RELATED"/>
    <property type="match status" value="1"/>
</dbReference>
<feature type="domain" description="Alpha-L-rhamnosidase concanavalin-like" evidence="4">
    <location>
        <begin position="329"/>
        <end position="427"/>
    </location>
</feature>
<organism evidence="8 9">
    <name type="scientific">Nocardiopsis sediminis</name>
    <dbReference type="NCBI Taxonomy" id="1778267"/>
    <lineage>
        <taxon>Bacteria</taxon>
        <taxon>Bacillati</taxon>
        <taxon>Actinomycetota</taxon>
        <taxon>Actinomycetes</taxon>
        <taxon>Streptosporangiales</taxon>
        <taxon>Nocardiopsidaceae</taxon>
        <taxon>Nocardiopsis</taxon>
    </lineage>
</organism>
<dbReference type="Gene3D" id="1.50.10.10">
    <property type="match status" value="1"/>
</dbReference>
<dbReference type="Gene3D" id="2.60.40.10">
    <property type="entry name" value="Immunoglobulins"/>
    <property type="match status" value="1"/>
</dbReference>
<feature type="domain" description="Bacterial alpha-L-rhamnosidase N-terminal" evidence="5">
    <location>
        <begin position="150"/>
        <end position="319"/>
    </location>
</feature>
<dbReference type="GO" id="GO:0016787">
    <property type="term" value="F:hydrolase activity"/>
    <property type="evidence" value="ECO:0007669"/>
    <property type="project" value="UniProtKB-KW"/>
</dbReference>
<protein>
    <recommendedName>
        <fullName evidence="2">alpha-L-rhamnosidase</fullName>
        <ecNumber evidence="2">3.2.1.40</ecNumber>
    </recommendedName>
</protein>
<dbReference type="InterPro" id="IPR012341">
    <property type="entry name" value="6hp_glycosidase-like_sf"/>
</dbReference>
<accession>A0ABV8FWQ1</accession>
<dbReference type="Pfam" id="PF17390">
    <property type="entry name" value="Bac_rhamnosid_C"/>
    <property type="match status" value="1"/>
</dbReference>
<evidence type="ECO:0000256" key="2">
    <source>
        <dbReference type="ARBA" id="ARBA00012652"/>
    </source>
</evidence>
<dbReference type="SUPFAM" id="SSF48208">
    <property type="entry name" value="Six-hairpin glycosidases"/>
    <property type="match status" value="1"/>
</dbReference>
<dbReference type="InterPro" id="IPR013737">
    <property type="entry name" value="Bac_rhamnosid_N"/>
</dbReference>
<dbReference type="Pfam" id="PF05592">
    <property type="entry name" value="Bac_rhamnosid"/>
    <property type="match status" value="1"/>
</dbReference>
<dbReference type="InterPro" id="IPR035398">
    <property type="entry name" value="Bac_rhamnosid_C"/>
</dbReference>
<dbReference type="Pfam" id="PF08531">
    <property type="entry name" value="Bac_rhamnosid_N"/>
    <property type="match status" value="1"/>
</dbReference>
<evidence type="ECO:0000259" key="4">
    <source>
        <dbReference type="Pfam" id="PF05592"/>
    </source>
</evidence>
<proteinExistence type="predicted"/>
<evidence type="ECO:0000313" key="8">
    <source>
        <dbReference type="EMBL" id="MFC3998943.1"/>
    </source>
</evidence>
<reference evidence="9" key="1">
    <citation type="journal article" date="2019" name="Int. J. Syst. Evol. Microbiol.">
        <title>The Global Catalogue of Microorganisms (GCM) 10K type strain sequencing project: providing services to taxonomists for standard genome sequencing and annotation.</title>
        <authorList>
            <consortium name="The Broad Institute Genomics Platform"/>
            <consortium name="The Broad Institute Genome Sequencing Center for Infectious Disease"/>
            <person name="Wu L."/>
            <person name="Ma J."/>
        </authorList>
    </citation>
    <scope>NUCLEOTIDE SEQUENCE [LARGE SCALE GENOMIC DNA]</scope>
    <source>
        <strain evidence="9">TBRC 1826</strain>
    </source>
</reference>